<proteinExistence type="predicted"/>
<keyword evidence="1" id="KW-1133">Transmembrane helix</keyword>
<feature type="transmembrane region" description="Helical" evidence="1">
    <location>
        <begin position="6"/>
        <end position="26"/>
    </location>
</feature>
<gene>
    <name evidence="2" type="ORF">PSA21_82</name>
</gene>
<dbReference type="Proteomes" id="UP000294134">
    <property type="component" value="Segment"/>
</dbReference>
<evidence type="ECO:0000256" key="1">
    <source>
        <dbReference type="SAM" id="Phobius"/>
    </source>
</evidence>
<name>A0A481W4Z0_9CAUD</name>
<organism evidence="2 3">
    <name type="scientific">Pseudomonas phage Psa21</name>
    <dbReference type="NCBI Taxonomy" id="2530023"/>
    <lineage>
        <taxon>Viruses</taxon>
        <taxon>Duplodnaviria</taxon>
        <taxon>Heunggongvirae</taxon>
        <taxon>Uroviricota</taxon>
        <taxon>Caudoviricetes</taxon>
        <taxon>Chimalliviridae</taxon>
        <taxon>Tepukevirus</taxon>
        <taxon>Tepukevirus Psa21</taxon>
    </lineage>
</organism>
<keyword evidence="3" id="KW-1185">Reference proteome</keyword>
<reference evidence="2 3" key="1">
    <citation type="submission" date="2019-02" db="EMBL/GenBank/DDBJ databases">
        <authorList>
            <person name="Frampton R.A."/>
            <person name="Wojtus J.K."/>
            <person name="Fineran P.C."/>
            <person name="Hendrickson H.L."/>
        </authorList>
    </citation>
    <scope>NUCLEOTIDE SEQUENCE [LARGE SCALE GENOMIC DNA]</scope>
</reference>
<evidence type="ECO:0000313" key="3">
    <source>
        <dbReference type="Proteomes" id="UP000294134"/>
    </source>
</evidence>
<accession>A0A481W4Z0</accession>
<protein>
    <submittedName>
        <fullName evidence="2">Uncharacterized protein</fullName>
    </submittedName>
</protein>
<keyword evidence="1" id="KW-0472">Membrane</keyword>
<dbReference type="EMBL" id="MK552327">
    <property type="protein sequence ID" value="QBJ02949.1"/>
    <property type="molecule type" value="Genomic_DNA"/>
</dbReference>
<keyword evidence="1" id="KW-0812">Transmembrane</keyword>
<feature type="transmembrane region" description="Helical" evidence="1">
    <location>
        <begin position="46"/>
        <end position="64"/>
    </location>
</feature>
<evidence type="ECO:0000313" key="2">
    <source>
        <dbReference type="EMBL" id="QBJ02949.1"/>
    </source>
</evidence>
<sequence>MLLNIATVILMTLIVLTPTVVGFLVIRFRKNPNGLNRYRKPLQIAIPILMGITIVLMAIVFYEITQIQNNLMP</sequence>